<organism evidence="1 2">
    <name type="scientific">Paenibacillus anseongense</name>
    <dbReference type="NCBI Taxonomy" id="2682845"/>
    <lineage>
        <taxon>Bacteria</taxon>
        <taxon>Bacillati</taxon>
        <taxon>Bacillota</taxon>
        <taxon>Bacilli</taxon>
        <taxon>Bacillales</taxon>
        <taxon>Paenibacillaceae</taxon>
        <taxon>Paenibacillus</taxon>
    </lineage>
</organism>
<evidence type="ECO:0000313" key="2">
    <source>
        <dbReference type="Proteomes" id="UP000467637"/>
    </source>
</evidence>
<proteinExistence type="predicted"/>
<gene>
    <name evidence="1" type="ORF">GON05_03365</name>
</gene>
<evidence type="ECO:0000313" key="1">
    <source>
        <dbReference type="EMBL" id="MVQ33683.1"/>
    </source>
</evidence>
<accession>A0ABW9U2K6</accession>
<dbReference type="Proteomes" id="UP000467637">
    <property type="component" value="Unassembled WGS sequence"/>
</dbReference>
<comment type="caution">
    <text evidence="1">The sequence shown here is derived from an EMBL/GenBank/DDBJ whole genome shotgun (WGS) entry which is preliminary data.</text>
</comment>
<reference evidence="1 2" key="1">
    <citation type="submission" date="2019-12" db="EMBL/GenBank/DDBJ databases">
        <authorList>
            <person name="Huq M.A."/>
        </authorList>
    </citation>
    <scope>NUCLEOTIDE SEQUENCE [LARGE SCALE GENOMIC DNA]</scope>
    <source>
        <strain evidence="1 2">MAH-34</strain>
    </source>
</reference>
<protein>
    <submittedName>
        <fullName evidence="1">Uncharacterized protein</fullName>
    </submittedName>
</protein>
<keyword evidence="2" id="KW-1185">Reference proteome</keyword>
<dbReference type="EMBL" id="WSEM01000004">
    <property type="protein sequence ID" value="MVQ33683.1"/>
    <property type="molecule type" value="Genomic_DNA"/>
</dbReference>
<sequence>MFITMLKNTGLKSGVVYATGIMKAREVISMVADFRSQETISEMTQRILRENNVPVNEEIATAANDDYFKMMHLETNVYQSIPDL</sequence>
<dbReference type="RefSeq" id="WP_157317804.1">
    <property type="nucleotide sequence ID" value="NZ_WSEM01000004.1"/>
</dbReference>
<name>A0ABW9U2K6_9BACL</name>